<keyword evidence="3 6" id="KW-0285">Flavoprotein</keyword>
<accession>A0A1G7YRB9</accession>
<evidence type="ECO:0000256" key="1">
    <source>
        <dbReference type="ARBA" id="ARBA00001974"/>
    </source>
</evidence>
<gene>
    <name evidence="11" type="ORF">SAMN05660324_4058</name>
</gene>
<evidence type="ECO:0000256" key="7">
    <source>
        <dbReference type="SAM" id="MobiDB-lite"/>
    </source>
</evidence>
<evidence type="ECO:0000256" key="5">
    <source>
        <dbReference type="ARBA" id="ARBA00023002"/>
    </source>
</evidence>
<dbReference type="Gene3D" id="1.20.140.10">
    <property type="entry name" value="Butyryl-CoA Dehydrogenase, subunit A, domain 3"/>
    <property type="match status" value="1"/>
</dbReference>
<evidence type="ECO:0000256" key="6">
    <source>
        <dbReference type="RuleBase" id="RU362125"/>
    </source>
</evidence>
<name>A0A1G7YRB9_9ACTN</name>
<protein>
    <submittedName>
        <fullName evidence="11">Acyl-CoA dehydrogenase, middle domain</fullName>
    </submittedName>
</protein>
<keyword evidence="4 6" id="KW-0274">FAD</keyword>
<dbReference type="InterPro" id="IPR050741">
    <property type="entry name" value="Acyl-CoA_dehydrogenase"/>
</dbReference>
<organism evidence="11 12">
    <name type="scientific">Klenkia brasiliensis</name>
    <dbReference type="NCBI Taxonomy" id="333142"/>
    <lineage>
        <taxon>Bacteria</taxon>
        <taxon>Bacillati</taxon>
        <taxon>Actinomycetota</taxon>
        <taxon>Actinomycetes</taxon>
        <taxon>Geodermatophilales</taxon>
        <taxon>Geodermatophilaceae</taxon>
        <taxon>Klenkia</taxon>
    </lineage>
</organism>
<feature type="region of interest" description="Disordered" evidence="7">
    <location>
        <begin position="1"/>
        <end position="21"/>
    </location>
</feature>
<dbReference type="GO" id="GO:0033539">
    <property type="term" value="P:fatty acid beta-oxidation using acyl-CoA dehydrogenase"/>
    <property type="evidence" value="ECO:0007669"/>
    <property type="project" value="TreeGrafter"/>
</dbReference>
<dbReference type="PANTHER" id="PTHR48083">
    <property type="entry name" value="MEDIUM-CHAIN SPECIFIC ACYL-COA DEHYDROGENASE, MITOCHONDRIAL-RELATED"/>
    <property type="match status" value="1"/>
</dbReference>
<dbReference type="InterPro" id="IPR036250">
    <property type="entry name" value="AcylCo_DH-like_C"/>
</dbReference>
<dbReference type="InterPro" id="IPR009075">
    <property type="entry name" value="AcylCo_DH/oxidase_C"/>
</dbReference>
<dbReference type="PANTHER" id="PTHR48083:SF1">
    <property type="entry name" value="DEHYDROGENASE, PUTATIVE (AFU_ORTHOLOGUE AFUA_7G06510)-RELATED"/>
    <property type="match status" value="1"/>
</dbReference>
<sequence>MNNTPVGLPGKGSRISDTTEERRDLREAVRQLVGSYGRSYFQDVVAKGEHADELWSAMGKAGFLGVHLPEEHGGGGGGLADLAVVIEEMASQGCPMFMVVISPAIAGTVLTAHGTPEQKAKYLPGIADGTFRMAFAITEPDAGSNTHKITTTAHKDGDGGWRLRGQKYWTSGVDECQALLVVARDAEPGPDGRHTLSLFICDTDAPGLTFQKLDSALMLPEKQFMTFFDDVPVERAGLVGTEGEGLKQVFAGLNPERVAAACMANGIARYALAKGAQYANERTVWKAPIGAHQGVAHPLAESYIAVELARLMTMRAAEMSDAGLDAAEASNIAKFAAGDAAVKALDQAIQVHGGNGLSYEYGLADLWFVARMFKTAPVSREMVLNHVAQHSLGLPKSY</sequence>
<feature type="domain" description="Acyl-CoA oxidase/dehydrogenase middle" evidence="9">
    <location>
        <begin position="134"/>
        <end position="217"/>
    </location>
</feature>
<dbReference type="InterPro" id="IPR009100">
    <property type="entry name" value="AcylCoA_DH/oxidase_NM_dom_sf"/>
</dbReference>
<dbReference type="Pfam" id="PF00441">
    <property type="entry name" value="Acyl-CoA_dh_1"/>
    <property type="match status" value="1"/>
</dbReference>
<dbReference type="InterPro" id="IPR037069">
    <property type="entry name" value="AcylCoA_DH/ox_N_sf"/>
</dbReference>
<dbReference type="FunFam" id="1.20.140.10:FF:000012">
    <property type="entry name" value="Acyl-CoA dehydrogenase fadE12"/>
    <property type="match status" value="1"/>
</dbReference>
<evidence type="ECO:0000256" key="2">
    <source>
        <dbReference type="ARBA" id="ARBA00009347"/>
    </source>
</evidence>
<evidence type="ECO:0000256" key="4">
    <source>
        <dbReference type="ARBA" id="ARBA00022827"/>
    </source>
</evidence>
<reference evidence="12" key="1">
    <citation type="submission" date="2016-10" db="EMBL/GenBank/DDBJ databases">
        <authorList>
            <person name="Varghese N."/>
            <person name="Submissions S."/>
        </authorList>
    </citation>
    <scope>NUCLEOTIDE SEQUENCE [LARGE SCALE GENOMIC DNA]</scope>
    <source>
        <strain evidence="12">DSM 44526</strain>
    </source>
</reference>
<dbReference type="GO" id="GO:0050660">
    <property type="term" value="F:flavin adenine dinucleotide binding"/>
    <property type="evidence" value="ECO:0007669"/>
    <property type="project" value="InterPro"/>
</dbReference>
<dbReference type="RefSeq" id="WP_242658555.1">
    <property type="nucleotide sequence ID" value="NZ_FNCF01000007.1"/>
</dbReference>
<dbReference type="SUPFAM" id="SSF47203">
    <property type="entry name" value="Acyl-CoA dehydrogenase C-terminal domain-like"/>
    <property type="match status" value="1"/>
</dbReference>
<dbReference type="Proteomes" id="UP000198863">
    <property type="component" value="Unassembled WGS sequence"/>
</dbReference>
<dbReference type="AlphaFoldDB" id="A0A1G7YRB9"/>
<dbReference type="SUPFAM" id="SSF56645">
    <property type="entry name" value="Acyl-CoA dehydrogenase NM domain-like"/>
    <property type="match status" value="1"/>
</dbReference>
<dbReference type="InterPro" id="IPR013786">
    <property type="entry name" value="AcylCoA_DH/ox_N"/>
</dbReference>
<comment type="cofactor">
    <cofactor evidence="1 6">
        <name>FAD</name>
        <dbReference type="ChEBI" id="CHEBI:57692"/>
    </cofactor>
</comment>
<evidence type="ECO:0000313" key="11">
    <source>
        <dbReference type="EMBL" id="SDG98927.1"/>
    </source>
</evidence>
<dbReference type="CDD" id="cd00567">
    <property type="entry name" value="ACAD"/>
    <property type="match status" value="1"/>
</dbReference>
<feature type="domain" description="Acyl-CoA dehydrogenase/oxidase N-terminal" evidence="10">
    <location>
        <begin position="19"/>
        <end position="129"/>
    </location>
</feature>
<evidence type="ECO:0000259" key="9">
    <source>
        <dbReference type="Pfam" id="PF02770"/>
    </source>
</evidence>
<dbReference type="Pfam" id="PF02770">
    <property type="entry name" value="Acyl-CoA_dh_M"/>
    <property type="match status" value="1"/>
</dbReference>
<keyword evidence="5 6" id="KW-0560">Oxidoreductase</keyword>
<dbReference type="Pfam" id="PF02771">
    <property type="entry name" value="Acyl-CoA_dh_N"/>
    <property type="match status" value="1"/>
</dbReference>
<feature type="domain" description="Acyl-CoA dehydrogenase/oxidase C-terminal" evidence="8">
    <location>
        <begin position="243"/>
        <end position="390"/>
    </location>
</feature>
<dbReference type="Gene3D" id="2.40.110.10">
    <property type="entry name" value="Butyryl-CoA Dehydrogenase, subunit A, domain 2"/>
    <property type="match status" value="1"/>
</dbReference>
<dbReference type="InterPro" id="IPR006091">
    <property type="entry name" value="Acyl-CoA_Oxase/DH_mid-dom"/>
</dbReference>
<evidence type="ECO:0000256" key="3">
    <source>
        <dbReference type="ARBA" id="ARBA00022630"/>
    </source>
</evidence>
<dbReference type="Gene3D" id="1.10.540.10">
    <property type="entry name" value="Acyl-CoA dehydrogenase/oxidase, N-terminal domain"/>
    <property type="match status" value="1"/>
</dbReference>
<evidence type="ECO:0000259" key="8">
    <source>
        <dbReference type="Pfam" id="PF00441"/>
    </source>
</evidence>
<dbReference type="EMBL" id="FNCF01000007">
    <property type="protein sequence ID" value="SDG98927.1"/>
    <property type="molecule type" value="Genomic_DNA"/>
</dbReference>
<proteinExistence type="inferred from homology"/>
<dbReference type="InterPro" id="IPR046373">
    <property type="entry name" value="Acyl-CoA_Oxase/DH_mid-dom_sf"/>
</dbReference>
<evidence type="ECO:0000259" key="10">
    <source>
        <dbReference type="Pfam" id="PF02771"/>
    </source>
</evidence>
<keyword evidence="12" id="KW-1185">Reference proteome</keyword>
<evidence type="ECO:0000313" key="12">
    <source>
        <dbReference type="Proteomes" id="UP000198863"/>
    </source>
</evidence>
<dbReference type="GO" id="GO:0003995">
    <property type="term" value="F:acyl-CoA dehydrogenase activity"/>
    <property type="evidence" value="ECO:0007669"/>
    <property type="project" value="TreeGrafter"/>
</dbReference>
<dbReference type="GO" id="GO:0005737">
    <property type="term" value="C:cytoplasm"/>
    <property type="evidence" value="ECO:0007669"/>
    <property type="project" value="TreeGrafter"/>
</dbReference>
<comment type="similarity">
    <text evidence="2 6">Belongs to the acyl-CoA dehydrogenase family.</text>
</comment>